<proteinExistence type="predicted"/>
<sequence length="68" mass="7546">RYEFDGTPTFAFTMPDAKGVSSEAVLTLAVDNSSGQTGPRITWRGYDLDQQYDVQKDMVIDIAIEADK</sequence>
<comment type="caution">
    <text evidence="1">The sequence shown here is derived from an EMBL/GenBank/DDBJ whole genome shotgun (WGS) entry which is preliminary data.</text>
</comment>
<gene>
    <name evidence="1" type="ORF">NE651_15040</name>
</gene>
<accession>A0AAJ1CJE1</accession>
<organism evidence="1 2">
    <name type="scientific">Alistipes onderdonkii</name>
    <dbReference type="NCBI Taxonomy" id="328813"/>
    <lineage>
        <taxon>Bacteria</taxon>
        <taxon>Pseudomonadati</taxon>
        <taxon>Bacteroidota</taxon>
        <taxon>Bacteroidia</taxon>
        <taxon>Bacteroidales</taxon>
        <taxon>Rikenellaceae</taxon>
        <taxon>Alistipes</taxon>
    </lineage>
</organism>
<dbReference type="AlphaFoldDB" id="A0AAJ1CJE1"/>
<feature type="non-terminal residue" evidence="1">
    <location>
        <position position="1"/>
    </location>
</feature>
<protein>
    <submittedName>
        <fullName evidence="1">Uncharacterized protein</fullName>
    </submittedName>
</protein>
<evidence type="ECO:0000313" key="2">
    <source>
        <dbReference type="Proteomes" id="UP001205035"/>
    </source>
</evidence>
<evidence type="ECO:0000313" key="1">
    <source>
        <dbReference type="EMBL" id="MCQ5084195.1"/>
    </source>
</evidence>
<dbReference type="Proteomes" id="UP001205035">
    <property type="component" value="Unassembled WGS sequence"/>
</dbReference>
<dbReference type="EMBL" id="JANGBQ010000080">
    <property type="protein sequence ID" value="MCQ5084195.1"/>
    <property type="molecule type" value="Genomic_DNA"/>
</dbReference>
<feature type="non-terminal residue" evidence="1">
    <location>
        <position position="68"/>
    </location>
</feature>
<name>A0AAJ1CJE1_9BACT</name>
<reference evidence="1" key="1">
    <citation type="submission" date="2022-06" db="EMBL/GenBank/DDBJ databases">
        <title>Isolation of gut microbiota from human fecal samples.</title>
        <authorList>
            <person name="Pamer E.G."/>
            <person name="Barat B."/>
            <person name="Waligurski E."/>
            <person name="Medina S."/>
            <person name="Paddock L."/>
            <person name="Mostad J."/>
        </authorList>
    </citation>
    <scope>NUCLEOTIDE SEQUENCE</scope>
    <source>
        <strain evidence="1">DFI.6.22</strain>
    </source>
</reference>